<dbReference type="AlphaFoldDB" id="A0A085FZ21"/>
<accession>A0A085FZ21</accession>
<name>A0A085FZ21_9ENTR</name>
<sequence length="246" mass="26751">MKLRISPAAAAVLLASGIFTSGLRAATAPAAIPFENDAAFNVTLSNNNPSKVVIDGELITSISGPSGAYDQSTTEDGALILSPLVAQNFTLFIQTDHGSSLSLNVRPQTGNGKTLRFTPMSPPLRKNDDAKAWEEGQTYEKTLVALSRAVVNGQVPDDYVEYPVSRMTAYTPATSVRLTPERQFIGNHLRVVRFRMNNPGSITQSLRERDFWRKGVRAVMLSQNQLYAGGEGYAWIVFSDDGVPRS</sequence>
<dbReference type="InterPro" id="IPR010563">
    <property type="entry name" value="TraK_N"/>
</dbReference>
<proteinExistence type="predicted"/>
<feature type="domain" description="TraK N-terminal" evidence="2">
    <location>
        <begin position="34"/>
        <end position="119"/>
    </location>
</feature>
<feature type="chain" id="PRO_5001790558" evidence="1">
    <location>
        <begin position="26"/>
        <end position="246"/>
    </location>
</feature>
<protein>
    <submittedName>
        <fullName evidence="4">TraK family plasmid conjugative transfer pilus assembly protein</fullName>
    </submittedName>
</protein>
<dbReference type="eggNOG" id="COG2375">
    <property type="taxonomic scope" value="Bacteria"/>
</dbReference>
<gene>
    <name evidence="4" type="primary">traK</name>
    <name evidence="4" type="ORF">GBAG_4351</name>
</gene>
<dbReference type="Proteomes" id="UP000028653">
    <property type="component" value="Unassembled WGS sequence"/>
</dbReference>
<dbReference type="OrthoDB" id="5640081at2"/>
<dbReference type="InterPro" id="IPR055397">
    <property type="entry name" value="TraK_C"/>
</dbReference>
<evidence type="ECO:0000256" key="1">
    <source>
        <dbReference type="SAM" id="SignalP"/>
    </source>
</evidence>
<keyword evidence="1" id="KW-0732">Signal</keyword>
<dbReference type="STRING" id="1006004.GBAG_4351"/>
<organism evidence="4 5">
    <name type="scientific">Buttiauxella agrestis ATCC 33320</name>
    <dbReference type="NCBI Taxonomy" id="1006004"/>
    <lineage>
        <taxon>Bacteria</taxon>
        <taxon>Pseudomonadati</taxon>
        <taxon>Pseudomonadota</taxon>
        <taxon>Gammaproteobacteria</taxon>
        <taxon>Enterobacterales</taxon>
        <taxon>Enterobacteriaceae</taxon>
        <taxon>Buttiauxella</taxon>
    </lineage>
</organism>
<evidence type="ECO:0000259" key="3">
    <source>
        <dbReference type="Pfam" id="PF23536"/>
    </source>
</evidence>
<dbReference type="InterPro" id="IPR014126">
    <property type="entry name" value="TraK_Ftype"/>
</dbReference>
<comment type="caution">
    <text evidence="4">The sequence shown here is derived from an EMBL/GenBank/DDBJ whole genome shotgun (WGS) entry which is preliminary data.</text>
</comment>
<evidence type="ECO:0000313" key="4">
    <source>
        <dbReference type="EMBL" id="KFC76716.1"/>
    </source>
</evidence>
<dbReference type="Pfam" id="PF23536">
    <property type="entry name" value="TraK_C"/>
    <property type="match status" value="1"/>
</dbReference>
<dbReference type="NCBIfam" id="TIGR02756">
    <property type="entry name" value="TraK_Ftype"/>
    <property type="match status" value="1"/>
</dbReference>
<dbReference type="Pfam" id="PF06586">
    <property type="entry name" value="TraK_N"/>
    <property type="match status" value="1"/>
</dbReference>
<dbReference type="NCBIfam" id="NF010296">
    <property type="entry name" value="PRK13736.1"/>
    <property type="match status" value="1"/>
</dbReference>
<evidence type="ECO:0000259" key="2">
    <source>
        <dbReference type="Pfam" id="PF06586"/>
    </source>
</evidence>
<reference evidence="4 5" key="1">
    <citation type="submission" date="2014-05" db="EMBL/GenBank/DDBJ databases">
        <title>ATOL: Assembling a taxonomically balanced genome-scale reconstruction of the evolutionary history of the Enterobacteriaceae.</title>
        <authorList>
            <person name="Plunkett G.III."/>
            <person name="Neeno-Eckwall E.C."/>
            <person name="Glasner J.D."/>
            <person name="Perna N.T."/>
        </authorList>
    </citation>
    <scope>NUCLEOTIDE SEQUENCE [LARGE SCALE GENOMIC DNA]</scope>
    <source>
        <strain evidence="4 5">ATCC 33320</strain>
    </source>
</reference>
<feature type="signal peptide" evidence="1">
    <location>
        <begin position="1"/>
        <end position="25"/>
    </location>
</feature>
<dbReference type="RefSeq" id="WP_034500169.1">
    <property type="nucleotide sequence ID" value="NZ_JMPI01000076.1"/>
</dbReference>
<feature type="domain" description="TraK C-terminal" evidence="3">
    <location>
        <begin position="131"/>
        <end position="229"/>
    </location>
</feature>
<evidence type="ECO:0000313" key="5">
    <source>
        <dbReference type="Proteomes" id="UP000028653"/>
    </source>
</evidence>
<dbReference type="EMBL" id="JMPI01000076">
    <property type="protein sequence ID" value="KFC76716.1"/>
    <property type="molecule type" value="Genomic_DNA"/>
</dbReference>
<keyword evidence="5" id="KW-1185">Reference proteome</keyword>